<dbReference type="InterPro" id="IPR050812">
    <property type="entry name" value="Preph/Arog_dehydrog"/>
</dbReference>
<dbReference type="PANTHER" id="PTHR21363:SF0">
    <property type="entry name" value="PREPHENATE DEHYDROGENASE [NADP(+)]"/>
    <property type="match status" value="1"/>
</dbReference>
<dbReference type="GO" id="GO:0070403">
    <property type="term" value="F:NAD+ binding"/>
    <property type="evidence" value="ECO:0007669"/>
    <property type="project" value="TreeGrafter"/>
</dbReference>
<comment type="pathway">
    <text evidence="2">Amino-acid biosynthesis.</text>
</comment>
<dbReference type="InterPro" id="IPR036291">
    <property type="entry name" value="NAD(P)-bd_dom_sf"/>
</dbReference>
<dbReference type="Proteomes" id="UP000177069">
    <property type="component" value="Unassembled WGS sequence"/>
</dbReference>
<reference evidence="4 5" key="1">
    <citation type="journal article" date="2016" name="Nat. Commun.">
        <title>Thousands of microbial genomes shed light on interconnected biogeochemical processes in an aquifer system.</title>
        <authorList>
            <person name="Anantharaman K."/>
            <person name="Brown C.T."/>
            <person name="Hug L.A."/>
            <person name="Sharon I."/>
            <person name="Castelle C.J."/>
            <person name="Probst A.J."/>
            <person name="Thomas B.C."/>
            <person name="Singh A."/>
            <person name="Wilkins M.J."/>
            <person name="Karaoz U."/>
            <person name="Brodie E.L."/>
            <person name="Williams K.H."/>
            <person name="Hubbard S.S."/>
            <person name="Banfield J.F."/>
        </authorList>
    </citation>
    <scope>NUCLEOTIDE SEQUENCE [LARGE SCALE GENOMIC DNA]</scope>
</reference>
<dbReference type="Gene3D" id="3.40.50.720">
    <property type="entry name" value="NAD(P)-binding Rossmann-like Domain"/>
    <property type="match status" value="1"/>
</dbReference>
<dbReference type="GO" id="GO:0008977">
    <property type="term" value="F:prephenate dehydrogenase (NAD+) activity"/>
    <property type="evidence" value="ECO:0007669"/>
    <property type="project" value="TreeGrafter"/>
</dbReference>
<dbReference type="SUPFAM" id="SSF55021">
    <property type="entry name" value="ACT-like"/>
    <property type="match status" value="1"/>
</dbReference>
<proteinExistence type="predicted"/>
<evidence type="ECO:0000256" key="2">
    <source>
        <dbReference type="ARBA" id="ARBA00029440"/>
    </source>
</evidence>
<accession>A0A1F5G2Q1</accession>
<protein>
    <recommendedName>
        <fullName evidence="3">ACT domain-containing protein</fullName>
    </recommendedName>
</protein>
<evidence type="ECO:0000313" key="5">
    <source>
        <dbReference type="Proteomes" id="UP000177069"/>
    </source>
</evidence>
<dbReference type="GO" id="GO:0006571">
    <property type="term" value="P:tyrosine biosynthetic process"/>
    <property type="evidence" value="ECO:0007669"/>
    <property type="project" value="TreeGrafter"/>
</dbReference>
<dbReference type="PROSITE" id="PS51671">
    <property type="entry name" value="ACT"/>
    <property type="match status" value="1"/>
</dbReference>
<dbReference type="PANTHER" id="PTHR21363">
    <property type="entry name" value="PREPHENATE DEHYDROGENASE"/>
    <property type="match status" value="1"/>
</dbReference>
<dbReference type="SUPFAM" id="SSF51735">
    <property type="entry name" value="NAD(P)-binding Rossmann-fold domains"/>
    <property type="match status" value="1"/>
</dbReference>
<feature type="domain" description="ACT" evidence="3">
    <location>
        <begin position="290"/>
        <end position="360"/>
    </location>
</feature>
<sequence length="364" mass="40242">MPERIAIFGGAGNMGRRTEAEARKQGHQIQIVDPRAEIQVDPEEAIAWATVLYFSLFAKDLIPVLDQYGRSIRLDQIVLENTSTKNPIINTLKGLDEMGISVCSVHPFAKHDQPPGGQKVVILPIGTNFNKAQIFAQEFYGNMGMIIIRHSIEDHDALMVPEQLPWHTANRAHLLTFIRLGYRFSQLWNLAPANTELGLASTARTGIQNPTISATIIFNYLKTAEGQAWKATYPRSLEEIFKAAEKGEETLAALLAQTNEYLKEDGMDQQMNEATTIILESNANLRLHSLTVHSLDNKPGVLAAIATIFAENGINLNAVGNRPPDGGVDIRFGIDKGTDEASINQAVIALRELGFEVIERHKEK</sequence>
<dbReference type="AlphaFoldDB" id="A0A1F5G2Q1"/>
<comment type="caution">
    <text evidence="4">The sequence shown here is derived from an EMBL/GenBank/DDBJ whole genome shotgun (WGS) entry which is preliminary data.</text>
</comment>
<dbReference type="InterPro" id="IPR002912">
    <property type="entry name" value="ACT_dom"/>
</dbReference>
<dbReference type="InterPro" id="IPR045865">
    <property type="entry name" value="ACT-like_dom_sf"/>
</dbReference>
<evidence type="ECO:0000259" key="3">
    <source>
        <dbReference type="PROSITE" id="PS51671"/>
    </source>
</evidence>
<keyword evidence="1" id="KW-0560">Oxidoreductase</keyword>
<gene>
    <name evidence="4" type="ORF">A2696_02285</name>
</gene>
<evidence type="ECO:0000256" key="1">
    <source>
        <dbReference type="ARBA" id="ARBA00023002"/>
    </source>
</evidence>
<evidence type="ECO:0000313" key="4">
    <source>
        <dbReference type="EMBL" id="OGD86097.1"/>
    </source>
</evidence>
<dbReference type="Pfam" id="PF01842">
    <property type="entry name" value="ACT"/>
    <property type="match status" value="1"/>
</dbReference>
<organism evidence="4 5">
    <name type="scientific">Candidatus Curtissbacteria bacterium RIFCSPHIGHO2_01_FULL_41_13</name>
    <dbReference type="NCBI Taxonomy" id="1797745"/>
    <lineage>
        <taxon>Bacteria</taxon>
        <taxon>Candidatus Curtissiibacteriota</taxon>
    </lineage>
</organism>
<dbReference type="EMBL" id="MFBA01000003">
    <property type="protein sequence ID" value="OGD86097.1"/>
    <property type="molecule type" value="Genomic_DNA"/>
</dbReference>
<dbReference type="Gene3D" id="3.30.70.260">
    <property type="match status" value="1"/>
</dbReference>
<name>A0A1F5G2Q1_9BACT</name>